<protein>
    <submittedName>
        <fullName evidence="2">Uncharacterized protein</fullName>
    </submittedName>
</protein>
<evidence type="ECO:0000313" key="2">
    <source>
        <dbReference type="EMBL" id="PFX27948.1"/>
    </source>
</evidence>
<keyword evidence="1" id="KW-0812">Transmembrane</keyword>
<dbReference type="AlphaFoldDB" id="A0A2B4SH79"/>
<gene>
    <name evidence="2" type="ORF">AWC38_SpisGene7311</name>
</gene>
<keyword evidence="1" id="KW-1133">Transmembrane helix</keyword>
<evidence type="ECO:0000313" key="3">
    <source>
        <dbReference type="Proteomes" id="UP000225706"/>
    </source>
</evidence>
<keyword evidence="1" id="KW-0472">Membrane</keyword>
<dbReference type="OrthoDB" id="10532487at2759"/>
<proteinExistence type="predicted"/>
<dbReference type="Proteomes" id="UP000225706">
    <property type="component" value="Unassembled WGS sequence"/>
</dbReference>
<sequence length="176" mass="19505">MWNASLEISDSEKFKEWKNMTFMEMKYLYNDYEKYYDVSLSGVAFSNKDGKVGVEAKLCMVVKGKESGFIETVFTDKVKSGQLHNLKVVSGSAEFTPEGVEFKDWKAKDGECDTCSGAGGEFTIERQCVSKEHSCDGLKEEKKTQDCVEYCHGGTAGIAVSLVVLAFGMLLSFSSQ</sequence>
<reference evidence="3" key="1">
    <citation type="journal article" date="2017" name="bioRxiv">
        <title>Comparative analysis of the genomes of Stylophora pistillata and Acropora digitifera provides evidence for extensive differences between species of corals.</title>
        <authorList>
            <person name="Voolstra C.R."/>
            <person name="Li Y."/>
            <person name="Liew Y.J."/>
            <person name="Baumgarten S."/>
            <person name="Zoccola D."/>
            <person name="Flot J.-F."/>
            <person name="Tambutte S."/>
            <person name="Allemand D."/>
            <person name="Aranda M."/>
        </authorList>
    </citation>
    <scope>NUCLEOTIDE SEQUENCE [LARGE SCALE GENOMIC DNA]</scope>
</reference>
<name>A0A2B4SH79_STYPI</name>
<accession>A0A2B4SH79</accession>
<feature type="transmembrane region" description="Helical" evidence="1">
    <location>
        <begin position="153"/>
        <end position="173"/>
    </location>
</feature>
<organism evidence="2 3">
    <name type="scientific">Stylophora pistillata</name>
    <name type="common">Smooth cauliflower coral</name>
    <dbReference type="NCBI Taxonomy" id="50429"/>
    <lineage>
        <taxon>Eukaryota</taxon>
        <taxon>Metazoa</taxon>
        <taxon>Cnidaria</taxon>
        <taxon>Anthozoa</taxon>
        <taxon>Hexacorallia</taxon>
        <taxon>Scleractinia</taxon>
        <taxon>Astrocoeniina</taxon>
        <taxon>Pocilloporidae</taxon>
        <taxon>Stylophora</taxon>
    </lineage>
</organism>
<keyword evidence="3" id="KW-1185">Reference proteome</keyword>
<dbReference type="EMBL" id="LSMT01000092">
    <property type="protein sequence ID" value="PFX27948.1"/>
    <property type="molecule type" value="Genomic_DNA"/>
</dbReference>
<comment type="caution">
    <text evidence="2">The sequence shown here is derived from an EMBL/GenBank/DDBJ whole genome shotgun (WGS) entry which is preliminary data.</text>
</comment>
<evidence type="ECO:0000256" key="1">
    <source>
        <dbReference type="SAM" id="Phobius"/>
    </source>
</evidence>